<keyword evidence="5 10" id="KW-0963">Cytoplasm</keyword>
<feature type="active site" description="For Fru-6P isomerization activity" evidence="10">
    <location>
        <position position="604"/>
    </location>
</feature>
<evidence type="ECO:0000313" key="14">
    <source>
        <dbReference type="Proteomes" id="UP000000647"/>
    </source>
</evidence>
<dbReference type="RefSeq" id="WP_011815211.1">
    <property type="nucleotide sequence ID" value="NC_008789.1"/>
</dbReference>
<evidence type="ECO:0000313" key="13">
    <source>
        <dbReference type="EMBL" id="ABM63189.1"/>
    </source>
</evidence>
<evidence type="ECO:0000256" key="9">
    <source>
        <dbReference type="ARBA" id="ARBA00022962"/>
    </source>
</evidence>
<dbReference type="KEGG" id="hha:Hhal_2426"/>
<feature type="active site" description="Nucleophile; for GATase activity" evidence="10">
    <location>
        <position position="2"/>
    </location>
</feature>
<name>A1WZS7_HALHL</name>
<dbReference type="EMBL" id="CP000544">
    <property type="protein sequence ID" value="ABM63189.1"/>
    <property type="molecule type" value="Genomic_DNA"/>
</dbReference>
<dbReference type="STRING" id="349124.Hhal_2426"/>
<dbReference type="HOGENOM" id="CLU_012520_5_2_6"/>
<evidence type="ECO:0000256" key="4">
    <source>
        <dbReference type="ARBA" id="ARBA00016090"/>
    </source>
</evidence>
<dbReference type="Pfam" id="PF13522">
    <property type="entry name" value="GATase_6"/>
    <property type="match status" value="1"/>
</dbReference>
<dbReference type="CDD" id="cd00714">
    <property type="entry name" value="GFAT"/>
    <property type="match status" value="1"/>
</dbReference>
<dbReference type="GO" id="GO:0006002">
    <property type="term" value="P:fructose 6-phosphate metabolic process"/>
    <property type="evidence" value="ECO:0007669"/>
    <property type="project" value="TreeGrafter"/>
</dbReference>
<dbReference type="FunFam" id="3.40.50.10490:FF:000001">
    <property type="entry name" value="Glutamine--fructose-6-phosphate aminotransferase [isomerizing]"/>
    <property type="match status" value="1"/>
</dbReference>
<feature type="initiator methionine" description="Removed" evidence="10">
    <location>
        <position position="1"/>
    </location>
</feature>
<dbReference type="GO" id="GO:0006047">
    <property type="term" value="P:UDP-N-acetylglucosamine metabolic process"/>
    <property type="evidence" value="ECO:0007669"/>
    <property type="project" value="TreeGrafter"/>
</dbReference>
<accession>A1WZS7</accession>
<dbReference type="InterPro" id="IPR035490">
    <property type="entry name" value="GlmS/FrlB_SIS"/>
</dbReference>
<dbReference type="Proteomes" id="UP000000647">
    <property type="component" value="Chromosome"/>
</dbReference>
<dbReference type="InterPro" id="IPR046348">
    <property type="entry name" value="SIS_dom_sf"/>
</dbReference>
<evidence type="ECO:0000259" key="11">
    <source>
        <dbReference type="PROSITE" id="PS51278"/>
    </source>
</evidence>
<evidence type="ECO:0000256" key="1">
    <source>
        <dbReference type="ARBA" id="ARBA00001031"/>
    </source>
</evidence>
<evidence type="ECO:0000256" key="7">
    <source>
        <dbReference type="ARBA" id="ARBA00022679"/>
    </source>
</evidence>
<dbReference type="InterPro" id="IPR005855">
    <property type="entry name" value="GFAT"/>
</dbReference>
<dbReference type="Gene3D" id="3.40.50.10490">
    <property type="entry name" value="Glucose-6-phosphate isomerase like protein, domain 1"/>
    <property type="match status" value="2"/>
</dbReference>
<sequence>MCGIVGACAQRDVAPVLLEGLRRLEYRGYDSAGMAVIDADGHLSRTRVAGRVDDLASVLEPQLPAGGTGIAHTRWATHGVPNDVNAHPHTAAGEVALVHNGIIENHERLRERLEAAGYRFQSETDTEVAVTLFADRHSRGADLFAAVQGGLSELEGAYAFAVVSAREPGRMIACRRGSPLVIGVGIGEHFVASDVAALLPVTRQFIFLEDGDVADIHRDGVAIYDADGHTVERPVRVSELSAESVERGGYRHFMLKEIHEQPAAVAETLEGRHADGRVLEAAFGPGAEQLLDQAERLQIVACGTSYHAGLIARFWAETYAGLPCDVEVASEFRYRAHAVTPGTLVVVISQSGETADVLAALRESRRLGYAGVLAICNVPESSLVREADLTLLTRAGPEIGVASTKAFTTQLTALLLLVAAFARRRGRPQSEQELVRAAVQLPGALERAVAVEAQVAELAEQFVDRAHALFLGRGAHYPVALEGSLKLKEISYIHAEAYPAGELKHGPLALVDDGMPVVAVAPRDDLLDKLQSNLQEVRARGGRLFVFADDAAALRSTGGYQVLPVPAGPDPISPVIHTVPLQLLAYHVAVLRGTDVDKPRNLAKSVTVE</sequence>
<organism evidence="13 14">
    <name type="scientific">Halorhodospira halophila (strain DSM 244 / SL1)</name>
    <name type="common">Ectothiorhodospira halophila (strain DSM 244 / SL1)</name>
    <dbReference type="NCBI Taxonomy" id="349124"/>
    <lineage>
        <taxon>Bacteria</taxon>
        <taxon>Pseudomonadati</taxon>
        <taxon>Pseudomonadota</taxon>
        <taxon>Gammaproteobacteria</taxon>
        <taxon>Chromatiales</taxon>
        <taxon>Ectothiorhodospiraceae</taxon>
        <taxon>Halorhodospira</taxon>
    </lineage>
</organism>
<dbReference type="FunFam" id="3.60.20.10:FF:000006">
    <property type="entry name" value="Glutamine--fructose-6-phosphate aminotransferase [isomerizing]"/>
    <property type="match status" value="1"/>
</dbReference>
<keyword evidence="6 10" id="KW-0032">Aminotransferase</keyword>
<gene>
    <name evidence="10" type="primary">glmS</name>
    <name evidence="13" type="ordered locus">Hhal_2426</name>
</gene>
<feature type="domain" description="SIS" evidence="12">
    <location>
        <begin position="287"/>
        <end position="427"/>
    </location>
</feature>
<dbReference type="GO" id="GO:0006487">
    <property type="term" value="P:protein N-linked glycosylation"/>
    <property type="evidence" value="ECO:0007669"/>
    <property type="project" value="TreeGrafter"/>
</dbReference>
<dbReference type="AlphaFoldDB" id="A1WZS7"/>
<dbReference type="InterPro" id="IPR017932">
    <property type="entry name" value="GATase_2_dom"/>
</dbReference>
<dbReference type="InterPro" id="IPR047084">
    <property type="entry name" value="GFAT_N"/>
</dbReference>
<dbReference type="Pfam" id="PF01380">
    <property type="entry name" value="SIS"/>
    <property type="match status" value="2"/>
</dbReference>
<dbReference type="GO" id="GO:0005975">
    <property type="term" value="P:carbohydrate metabolic process"/>
    <property type="evidence" value="ECO:0007669"/>
    <property type="project" value="UniProtKB-UniRule"/>
</dbReference>
<dbReference type="PROSITE" id="PS51464">
    <property type="entry name" value="SIS"/>
    <property type="match status" value="2"/>
</dbReference>
<dbReference type="HAMAP" id="MF_00164">
    <property type="entry name" value="GlmS"/>
    <property type="match status" value="1"/>
</dbReference>
<dbReference type="SUPFAM" id="SSF56235">
    <property type="entry name" value="N-terminal nucleophile aminohydrolases (Ntn hydrolases)"/>
    <property type="match status" value="1"/>
</dbReference>
<keyword evidence="8" id="KW-0677">Repeat</keyword>
<dbReference type="GO" id="GO:0004360">
    <property type="term" value="F:glutamine-fructose-6-phosphate transaminase (isomerizing) activity"/>
    <property type="evidence" value="ECO:0007669"/>
    <property type="project" value="UniProtKB-UniRule"/>
</dbReference>
<feature type="domain" description="SIS" evidence="12">
    <location>
        <begin position="458"/>
        <end position="599"/>
    </location>
</feature>
<dbReference type="NCBIfam" id="TIGR01135">
    <property type="entry name" value="glmS"/>
    <property type="match status" value="1"/>
</dbReference>
<dbReference type="eggNOG" id="COG0449">
    <property type="taxonomic scope" value="Bacteria"/>
</dbReference>
<dbReference type="PROSITE" id="PS51278">
    <property type="entry name" value="GATASE_TYPE_2"/>
    <property type="match status" value="1"/>
</dbReference>
<keyword evidence="9" id="KW-0315">Glutamine amidotransferase</keyword>
<reference evidence="13 14" key="2">
    <citation type="journal article" date="2013" name="Stand. Genomic Sci.">
        <title>Complete genome sequence of Halorhodospira halophila SL1.</title>
        <authorList>
            <person name="Challacombe J.F."/>
            <person name="Majid S."/>
            <person name="Deole R."/>
            <person name="Brettin T.S."/>
            <person name="Bruce D."/>
            <person name="Delano S.F."/>
            <person name="Detter J.C."/>
            <person name="Gleasner C.D."/>
            <person name="Han C.S."/>
            <person name="Misra M."/>
            <person name="Reitenga K.G."/>
            <person name="Mikhailova N."/>
            <person name="Woyke T."/>
            <person name="Pitluck S."/>
            <person name="Nolan M."/>
            <person name="Land M.L."/>
            <person name="Saunders E."/>
            <person name="Tapia R."/>
            <person name="Lapidus A."/>
            <person name="Ivanova N."/>
            <person name="Hoff W.D."/>
        </authorList>
    </citation>
    <scope>NUCLEOTIDE SEQUENCE [LARGE SCALE GENOMIC DNA]</scope>
    <source>
        <strain evidence="14">DSM 244 / SL1</strain>
    </source>
</reference>
<dbReference type="GO" id="GO:0046349">
    <property type="term" value="P:amino sugar biosynthetic process"/>
    <property type="evidence" value="ECO:0007669"/>
    <property type="project" value="UniProtKB-ARBA"/>
</dbReference>
<dbReference type="PANTHER" id="PTHR10937:SF0">
    <property type="entry name" value="GLUTAMINE--FRUCTOSE-6-PHOSPHATE TRANSAMINASE (ISOMERIZING)"/>
    <property type="match status" value="1"/>
</dbReference>
<dbReference type="EC" id="2.6.1.16" evidence="3 10"/>
<comment type="subcellular location">
    <subcellularLocation>
        <location evidence="2 10">Cytoplasm</location>
    </subcellularLocation>
</comment>
<dbReference type="PANTHER" id="PTHR10937">
    <property type="entry name" value="GLUCOSAMINE--FRUCTOSE-6-PHOSPHATE AMINOTRANSFERASE, ISOMERIZING"/>
    <property type="match status" value="1"/>
</dbReference>
<dbReference type="NCBIfam" id="NF001484">
    <property type="entry name" value="PRK00331.1"/>
    <property type="match status" value="1"/>
</dbReference>
<evidence type="ECO:0000256" key="5">
    <source>
        <dbReference type="ARBA" id="ARBA00022490"/>
    </source>
</evidence>
<evidence type="ECO:0000256" key="2">
    <source>
        <dbReference type="ARBA" id="ARBA00004496"/>
    </source>
</evidence>
<dbReference type="FunFam" id="3.40.50.10490:FF:000002">
    <property type="entry name" value="Glutamine--fructose-6-phosphate aminotransferase [isomerizing]"/>
    <property type="match status" value="1"/>
</dbReference>
<comment type="function">
    <text evidence="10">Catalyzes the first step in hexosamine metabolism, converting fructose-6P into glucosamine-6P using glutamine as a nitrogen source.</text>
</comment>
<evidence type="ECO:0000259" key="12">
    <source>
        <dbReference type="PROSITE" id="PS51464"/>
    </source>
</evidence>
<evidence type="ECO:0000256" key="10">
    <source>
        <dbReference type="HAMAP-Rule" id="MF_00164"/>
    </source>
</evidence>
<evidence type="ECO:0000256" key="8">
    <source>
        <dbReference type="ARBA" id="ARBA00022737"/>
    </source>
</evidence>
<evidence type="ECO:0000256" key="6">
    <source>
        <dbReference type="ARBA" id="ARBA00022576"/>
    </source>
</evidence>
<proteinExistence type="inferred from homology"/>
<feature type="domain" description="Glutamine amidotransferase type-2" evidence="11">
    <location>
        <begin position="2"/>
        <end position="219"/>
    </location>
</feature>
<dbReference type="InterPro" id="IPR029055">
    <property type="entry name" value="Ntn_hydrolases_N"/>
</dbReference>
<dbReference type="SUPFAM" id="SSF53697">
    <property type="entry name" value="SIS domain"/>
    <property type="match status" value="1"/>
</dbReference>
<comment type="catalytic activity">
    <reaction evidence="1 10">
        <text>D-fructose 6-phosphate + L-glutamine = D-glucosamine 6-phosphate + L-glutamate</text>
        <dbReference type="Rhea" id="RHEA:13237"/>
        <dbReference type="ChEBI" id="CHEBI:29985"/>
        <dbReference type="ChEBI" id="CHEBI:58359"/>
        <dbReference type="ChEBI" id="CHEBI:58725"/>
        <dbReference type="ChEBI" id="CHEBI:61527"/>
        <dbReference type="EC" id="2.6.1.16"/>
    </reaction>
</comment>
<protein>
    <recommendedName>
        <fullName evidence="4 10">Glutamine--fructose-6-phosphate aminotransferase [isomerizing]</fullName>
        <ecNumber evidence="3 10">2.6.1.16</ecNumber>
    </recommendedName>
    <alternativeName>
        <fullName evidence="10">D-fructose-6-phosphate amidotransferase</fullName>
    </alternativeName>
    <alternativeName>
        <fullName evidence="10">GFAT</fullName>
    </alternativeName>
    <alternativeName>
        <fullName evidence="10">Glucosamine-6-phosphate synthase</fullName>
    </alternativeName>
    <alternativeName>
        <fullName evidence="10">Hexosephosphate aminotransferase</fullName>
    </alternativeName>
    <alternativeName>
        <fullName evidence="10">L-glutamine--D-fructose-6-phosphate amidotransferase</fullName>
    </alternativeName>
</protein>
<dbReference type="GO" id="GO:0005829">
    <property type="term" value="C:cytosol"/>
    <property type="evidence" value="ECO:0007669"/>
    <property type="project" value="TreeGrafter"/>
</dbReference>
<comment type="subunit">
    <text evidence="10">Homodimer.</text>
</comment>
<keyword evidence="14" id="KW-1185">Reference proteome</keyword>
<dbReference type="CDD" id="cd05008">
    <property type="entry name" value="SIS_GlmS_GlmD_1"/>
    <property type="match status" value="1"/>
</dbReference>
<dbReference type="OrthoDB" id="9761808at2"/>
<dbReference type="CDD" id="cd05009">
    <property type="entry name" value="SIS_GlmS_GlmD_2"/>
    <property type="match status" value="1"/>
</dbReference>
<dbReference type="GO" id="GO:0097367">
    <property type="term" value="F:carbohydrate derivative binding"/>
    <property type="evidence" value="ECO:0007669"/>
    <property type="project" value="InterPro"/>
</dbReference>
<dbReference type="InterPro" id="IPR035466">
    <property type="entry name" value="GlmS/AgaS_SIS"/>
</dbReference>
<dbReference type="InterPro" id="IPR001347">
    <property type="entry name" value="SIS_dom"/>
</dbReference>
<reference evidence="14" key="1">
    <citation type="submission" date="2006-12" db="EMBL/GenBank/DDBJ databases">
        <title>Complete sequence of Halorhodospira halophila SL1.</title>
        <authorList>
            <consortium name="US DOE Joint Genome Institute"/>
            <person name="Copeland A."/>
            <person name="Lucas S."/>
            <person name="Lapidus A."/>
            <person name="Barry K."/>
            <person name="Detter J.C."/>
            <person name="Glavina del Rio T."/>
            <person name="Hammon N."/>
            <person name="Israni S."/>
            <person name="Dalin E."/>
            <person name="Tice H."/>
            <person name="Pitluck S."/>
            <person name="Saunders E."/>
            <person name="Brettin T."/>
            <person name="Bruce D."/>
            <person name="Han C."/>
            <person name="Tapia R."/>
            <person name="Schmutz J."/>
            <person name="Larimer F."/>
            <person name="Land M."/>
            <person name="Hauser L."/>
            <person name="Kyrpides N."/>
            <person name="Mikhailova N."/>
            <person name="Hoff W."/>
            <person name="Richardson P."/>
        </authorList>
    </citation>
    <scope>NUCLEOTIDE SEQUENCE [LARGE SCALE GENOMIC DNA]</scope>
    <source>
        <strain evidence="14">DSM 244 / SL1</strain>
    </source>
</reference>
<dbReference type="Gene3D" id="3.60.20.10">
    <property type="entry name" value="Glutamine Phosphoribosylpyrophosphate, subunit 1, domain 1"/>
    <property type="match status" value="1"/>
</dbReference>
<evidence type="ECO:0000256" key="3">
    <source>
        <dbReference type="ARBA" id="ARBA00012916"/>
    </source>
</evidence>
<keyword evidence="7 10" id="KW-0808">Transferase</keyword>